<proteinExistence type="predicted"/>
<dbReference type="RefSeq" id="WP_277277033.1">
    <property type="nucleotide sequence ID" value="NZ_JAROCY010000007.1"/>
</dbReference>
<dbReference type="InterPro" id="IPR018062">
    <property type="entry name" value="HTH_AraC-typ_CS"/>
</dbReference>
<dbReference type="InterPro" id="IPR020449">
    <property type="entry name" value="Tscrpt_reg_AraC-type_HTH"/>
</dbReference>
<dbReference type="InterPro" id="IPR018060">
    <property type="entry name" value="HTH_AraC"/>
</dbReference>
<organism evidence="5 6">
    <name type="scientific">Novosphingobium cyanobacteriorum</name>
    <dbReference type="NCBI Taxonomy" id="3024215"/>
    <lineage>
        <taxon>Bacteria</taxon>
        <taxon>Pseudomonadati</taxon>
        <taxon>Pseudomonadota</taxon>
        <taxon>Alphaproteobacteria</taxon>
        <taxon>Sphingomonadales</taxon>
        <taxon>Sphingomonadaceae</taxon>
        <taxon>Novosphingobium</taxon>
    </lineage>
</organism>
<evidence type="ECO:0000256" key="2">
    <source>
        <dbReference type="ARBA" id="ARBA00023125"/>
    </source>
</evidence>
<gene>
    <name evidence="5" type="ORF">POM99_09280</name>
</gene>
<keyword evidence="2" id="KW-0238">DNA-binding</keyword>
<keyword evidence="3" id="KW-0804">Transcription</keyword>
<dbReference type="SMART" id="SM00342">
    <property type="entry name" value="HTH_ARAC"/>
    <property type="match status" value="1"/>
</dbReference>
<evidence type="ECO:0000256" key="1">
    <source>
        <dbReference type="ARBA" id="ARBA00023015"/>
    </source>
</evidence>
<comment type="caution">
    <text evidence="5">The sequence shown here is derived from an EMBL/GenBank/DDBJ whole genome shotgun (WGS) entry which is preliminary data.</text>
</comment>
<dbReference type="Proteomes" id="UP001222770">
    <property type="component" value="Unassembled WGS sequence"/>
</dbReference>
<dbReference type="Gene3D" id="1.10.10.60">
    <property type="entry name" value="Homeodomain-like"/>
    <property type="match status" value="1"/>
</dbReference>
<evidence type="ECO:0000256" key="3">
    <source>
        <dbReference type="ARBA" id="ARBA00023163"/>
    </source>
</evidence>
<accession>A0ABT6CHX5</accession>
<dbReference type="Pfam" id="PF14525">
    <property type="entry name" value="AraC_binding_2"/>
    <property type="match status" value="1"/>
</dbReference>
<keyword evidence="1" id="KW-0805">Transcription regulation</keyword>
<dbReference type="EMBL" id="JAROCY010000007">
    <property type="protein sequence ID" value="MDF8333391.1"/>
    <property type="molecule type" value="Genomic_DNA"/>
</dbReference>
<dbReference type="InterPro" id="IPR009057">
    <property type="entry name" value="Homeodomain-like_sf"/>
</dbReference>
<dbReference type="InterPro" id="IPR035418">
    <property type="entry name" value="AraC-bd_2"/>
</dbReference>
<dbReference type="SUPFAM" id="SSF46689">
    <property type="entry name" value="Homeodomain-like"/>
    <property type="match status" value="1"/>
</dbReference>
<evidence type="ECO:0000313" key="6">
    <source>
        <dbReference type="Proteomes" id="UP001222770"/>
    </source>
</evidence>
<dbReference type="PANTHER" id="PTHR46796">
    <property type="entry name" value="HTH-TYPE TRANSCRIPTIONAL ACTIVATOR RHAS-RELATED"/>
    <property type="match status" value="1"/>
</dbReference>
<dbReference type="PROSITE" id="PS01124">
    <property type="entry name" value="HTH_ARAC_FAMILY_2"/>
    <property type="match status" value="1"/>
</dbReference>
<dbReference type="InterPro" id="IPR050204">
    <property type="entry name" value="AraC_XylS_family_regulators"/>
</dbReference>
<dbReference type="PROSITE" id="PS00041">
    <property type="entry name" value="HTH_ARAC_FAMILY_1"/>
    <property type="match status" value="1"/>
</dbReference>
<feature type="domain" description="HTH araC/xylS-type" evidence="4">
    <location>
        <begin position="209"/>
        <end position="312"/>
    </location>
</feature>
<dbReference type="PRINTS" id="PR00032">
    <property type="entry name" value="HTHARAC"/>
</dbReference>
<evidence type="ECO:0000259" key="4">
    <source>
        <dbReference type="PROSITE" id="PS01124"/>
    </source>
</evidence>
<sequence>MEIVSTRQVRVADRLGYWNEVLASTYRGMVVDAQQPLFEAQLSTWRLGSLRMVRPRSSSAVVRRHETRATIGSQATIIAHIIHDGQVQLTQRGRQVSLGSGDMVLCAGEEPYRFDCPSAHRLSVVEFDGAELAAALPQVEDCIARRIPGQTTGVRIFQSYLSALWSEAGQPFEGSMAQTHSQVLVELLGACLAEAEAVAGAGAGGGAADPVLQRIREAIAAGIGDFDLGPATIARECGIPLRTLQATAARAGTTIGQMITECRLLRGAAMLRANPRRSVIEVAMACGFADPSYFARRFAQRFGQSPRDYRAMH</sequence>
<protein>
    <submittedName>
        <fullName evidence="5">Helix-turn-helix domain-containing protein</fullName>
    </submittedName>
</protein>
<reference evidence="5 6" key="1">
    <citation type="submission" date="2023-03" db="EMBL/GenBank/DDBJ databases">
        <title>Novosphingobium cyanobacteriorum sp. nov., isolated from a eutrophic reservoir during the Microcystis bloom period.</title>
        <authorList>
            <person name="Kang M."/>
            <person name="Le V."/>
            <person name="Ko S.-R."/>
            <person name="Lee S.-A."/>
            <person name="Ahn C.-Y."/>
        </authorList>
    </citation>
    <scope>NUCLEOTIDE SEQUENCE [LARGE SCALE GENOMIC DNA]</scope>
    <source>
        <strain evidence="5 6">HBC54</strain>
    </source>
</reference>
<name>A0ABT6CHX5_9SPHN</name>
<keyword evidence="6" id="KW-1185">Reference proteome</keyword>
<dbReference type="Pfam" id="PF12833">
    <property type="entry name" value="HTH_18"/>
    <property type="match status" value="1"/>
</dbReference>
<evidence type="ECO:0000313" key="5">
    <source>
        <dbReference type="EMBL" id="MDF8333391.1"/>
    </source>
</evidence>
<dbReference type="PANTHER" id="PTHR46796:SF6">
    <property type="entry name" value="ARAC SUBFAMILY"/>
    <property type="match status" value="1"/>
</dbReference>